<dbReference type="AlphaFoldDB" id="D4BA89"/>
<comment type="caution">
    <text evidence="2">The sequence shown here is derived from an EMBL/GenBank/DDBJ whole genome shotgun (WGS) entry which is preliminary data.</text>
</comment>
<proteinExistence type="predicted"/>
<sequence>MMRILRMMKPNDEMKLIISKWLSSGAARIIIKSEIGIERTLGVKPNNTDFVFLTEGAMDIRRTMDDLVFCTALAPYIMSGTDHPESEAYFYGEIRAHSVAYRIKKETALNLVEKFNLFKELWIVEKYKSQAIWRRDANLNGASVKVAIGELITVLSMLPPEFRKSISVYKFLQERTKYSKSTIMRVVNHYRDNGQLDIKNGILIEWIPKEKG</sequence>
<dbReference type="Proteomes" id="UP000003880">
    <property type="component" value="Unassembled WGS sequence"/>
</dbReference>
<evidence type="ECO:0000313" key="2">
    <source>
        <dbReference type="EMBL" id="EFE09100.1"/>
    </source>
</evidence>
<dbReference type="InterPro" id="IPR041687">
    <property type="entry name" value="HTH_46"/>
</dbReference>
<dbReference type="EMBL" id="ABWL02000006">
    <property type="protein sequence ID" value="EFE09100.1"/>
    <property type="molecule type" value="Genomic_DNA"/>
</dbReference>
<dbReference type="HOGENOM" id="CLU_1329996_0_0_6"/>
<accession>D4BA89</accession>
<evidence type="ECO:0000313" key="3">
    <source>
        <dbReference type="Proteomes" id="UP000003880"/>
    </source>
</evidence>
<reference evidence="2 3" key="1">
    <citation type="submission" date="2010-02" db="EMBL/GenBank/DDBJ databases">
        <authorList>
            <person name="Weinstock G."/>
            <person name="Sodergren E."/>
            <person name="Clifton S."/>
            <person name="Fulton L."/>
            <person name="Fulton B."/>
            <person name="Courtney L."/>
            <person name="Fronick C."/>
            <person name="Harrison M."/>
            <person name="Strong C."/>
            <person name="Farmer C."/>
            <person name="Delahaunty K."/>
            <person name="Markovic C."/>
            <person name="Hall O."/>
            <person name="Minx P."/>
            <person name="Tomlinson C."/>
            <person name="Mitreva M."/>
            <person name="Nelson J."/>
            <person name="Hou S."/>
            <person name="Wollam A."/>
            <person name="Pepin K.H."/>
            <person name="Johnson M."/>
            <person name="Bhonagiri V."/>
            <person name="Zhang X."/>
            <person name="Suruliraj S."/>
            <person name="Warren W."/>
            <person name="Chinwalla A."/>
            <person name="Mardis E.R."/>
            <person name="Wilson R.K."/>
        </authorList>
    </citation>
    <scope>NUCLEOTIDE SEQUENCE [LARGE SCALE GENOMIC DNA]</scope>
    <source>
        <strain evidence="2 3">ATCC 29220</strain>
    </source>
</reference>
<gene>
    <name evidence="2" type="ORF">CIT292_07381</name>
</gene>
<dbReference type="Pfam" id="PF15977">
    <property type="entry name" value="HTH_46"/>
    <property type="match status" value="1"/>
</dbReference>
<protein>
    <recommendedName>
        <fullName evidence="1">IprA winged helix-turn-helix domain-containing protein</fullName>
    </recommendedName>
</protein>
<feature type="domain" description="IprA winged helix-turn-helix" evidence="1">
    <location>
        <begin position="148"/>
        <end position="205"/>
    </location>
</feature>
<evidence type="ECO:0000259" key="1">
    <source>
        <dbReference type="Pfam" id="PF15977"/>
    </source>
</evidence>
<name>D4BA89_9ENTR</name>
<organism evidence="2 3">
    <name type="scientific">Citrobacter youngae ATCC 29220</name>
    <dbReference type="NCBI Taxonomy" id="500640"/>
    <lineage>
        <taxon>Bacteria</taxon>
        <taxon>Pseudomonadati</taxon>
        <taxon>Pseudomonadota</taxon>
        <taxon>Gammaproteobacteria</taxon>
        <taxon>Enterobacterales</taxon>
        <taxon>Enterobacteriaceae</taxon>
        <taxon>Citrobacter</taxon>
        <taxon>Citrobacter freundii complex</taxon>
    </lineage>
</organism>